<keyword evidence="2" id="KW-1185">Reference proteome</keyword>
<dbReference type="Proteomes" id="UP001497535">
    <property type="component" value="Unassembled WGS sequence"/>
</dbReference>
<dbReference type="EMBL" id="CAVMJV010000197">
    <property type="protein sequence ID" value="CAK5123980.1"/>
    <property type="molecule type" value="Genomic_DNA"/>
</dbReference>
<proteinExistence type="predicted"/>
<evidence type="ECO:0000313" key="2">
    <source>
        <dbReference type="Proteomes" id="UP001497535"/>
    </source>
</evidence>
<accession>A0ACB1B5D8</accession>
<comment type="caution">
    <text evidence="1">The sequence shown here is derived from an EMBL/GenBank/DDBJ whole genome shotgun (WGS) entry which is preliminary data.</text>
</comment>
<gene>
    <name evidence="1" type="ORF">MENTE1834_LOCUS47599</name>
</gene>
<reference evidence="1" key="1">
    <citation type="submission" date="2023-11" db="EMBL/GenBank/DDBJ databases">
        <authorList>
            <person name="Poullet M."/>
        </authorList>
    </citation>
    <scope>NUCLEOTIDE SEQUENCE</scope>
    <source>
        <strain evidence="1">E1834</strain>
    </source>
</reference>
<sequence>MSFSELDSDFVFLTRTGLDFSALIRSGTTPEIARRNRLGTLDYGKIRPDPFQHRSFTIYIFPSLIKNVGKIYFSQSVFIHFLFKNSFSPVIVYSCNFINFFSFYVWCLNLLKKCFFSFLNF</sequence>
<organism evidence="1 2">
    <name type="scientific">Meloidogyne enterolobii</name>
    <name type="common">Root-knot nematode worm</name>
    <name type="synonym">Meloidogyne mayaguensis</name>
    <dbReference type="NCBI Taxonomy" id="390850"/>
    <lineage>
        <taxon>Eukaryota</taxon>
        <taxon>Metazoa</taxon>
        <taxon>Ecdysozoa</taxon>
        <taxon>Nematoda</taxon>
        <taxon>Chromadorea</taxon>
        <taxon>Rhabditida</taxon>
        <taxon>Tylenchina</taxon>
        <taxon>Tylenchomorpha</taxon>
        <taxon>Tylenchoidea</taxon>
        <taxon>Meloidogynidae</taxon>
        <taxon>Meloidogyninae</taxon>
        <taxon>Meloidogyne</taxon>
    </lineage>
</organism>
<evidence type="ECO:0000313" key="1">
    <source>
        <dbReference type="EMBL" id="CAK5123980.1"/>
    </source>
</evidence>
<name>A0ACB1B5D8_MELEN</name>
<protein>
    <submittedName>
        <fullName evidence="1">Uncharacterized protein</fullName>
    </submittedName>
</protein>